<dbReference type="KEGG" id="bbig:BBBOND_0203020"/>
<proteinExistence type="predicted"/>
<dbReference type="VEuPathDB" id="PiroplasmaDB:BBBOND_0203020"/>
<evidence type="ECO:0000313" key="1">
    <source>
        <dbReference type="EMBL" id="CDR95145.1"/>
    </source>
</evidence>
<evidence type="ECO:0000313" key="2">
    <source>
        <dbReference type="Proteomes" id="UP000033188"/>
    </source>
</evidence>
<name>A0A061DBM1_BABBI</name>
<protein>
    <submittedName>
        <fullName evidence="1">Uncharacterized protein</fullName>
    </submittedName>
</protein>
<dbReference type="EMBL" id="LK391708">
    <property type="protein sequence ID" value="CDR95145.1"/>
    <property type="molecule type" value="Genomic_DNA"/>
</dbReference>
<organism evidence="1 2">
    <name type="scientific">Babesia bigemina</name>
    <dbReference type="NCBI Taxonomy" id="5866"/>
    <lineage>
        <taxon>Eukaryota</taxon>
        <taxon>Sar</taxon>
        <taxon>Alveolata</taxon>
        <taxon>Apicomplexa</taxon>
        <taxon>Aconoidasida</taxon>
        <taxon>Piroplasmida</taxon>
        <taxon>Babesiidae</taxon>
        <taxon>Babesia</taxon>
    </lineage>
</organism>
<dbReference type="OrthoDB" id="349484at2759"/>
<gene>
    <name evidence="1" type="ORF">BBBOND_0203020</name>
</gene>
<reference evidence="2" key="1">
    <citation type="submission" date="2014-06" db="EMBL/GenBank/DDBJ databases">
        <authorList>
            <person name="Aslett M."/>
            <person name="De Silva N."/>
        </authorList>
    </citation>
    <scope>NUCLEOTIDE SEQUENCE [LARGE SCALE GENOMIC DNA]</scope>
    <source>
        <strain evidence="2">Bond</strain>
    </source>
</reference>
<accession>A0A061DBM1</accession>
<dbReference type="OMA" id="NMCENPS"/>
<sequence>MGCVEASSDCVVPSDTQVVGLCDVDLKCLVDEEESTCSPFSNPPGLRNSESIFSDDPNYLWFVKQRAEMLRGPSVSSRGNLCRCASDVDSDAGSTCVMVNIQHDTCVNLCDNPSDMWHGLKMSDGTPVVIRSKRPRARRYVGKKCRVFGAEGEATSRTAADVSPAAANNGLFAGLNGPINYGAGFLSLQNYVGRGNGASVIYRVMQVDARLAHSSRRKEIRVRQRRQHVQQHLAKARGIMFKRGTGTSAR</sequence>
<keyword evidence="2" id="KW-1185">Reference proteome</keyword>
<dbReference type="Proteomes" id="UP000033188">
    <property type="component" value="Chromosome 2"/>
</dbReference>
<dbReference type="RefSeq" id="XP_012767331.1">
    <property type="nucleotide sequence ID" value="XM_012911877.1"/>
</dbReference>
<dbReference type="GeneID" id="24563686"/>
<dbReference type="AlphaFoldDB" id="A0A061DBM1"/>